<gene>
    <name evidence="1" type="ORF">GGQ96_000188</name>
</gene>
<dbReference type="EMBL" id="JACHNY010000001">
    <property type="protein sequence ID" value="MBB4616082.1"/>
    <property type="molecule type" value="Genomic_DNA"/>
</dbReference>
<protein>
    <recommendedName>
        <fullName evidence="3">TonB C-terminal domain-containing protein</fullName>
    </recommendedName>
</protein>
<comment type="caution">
    <text evidence="1">The sequence shown here is derived from an EMBL/GenBank/DDBJ whole genome shotgun (WGS) entry which is preliminary data.</text>
</comment>
<sequence length="197" mass="21424">MRYFRAVGRFGSSRRAAAEPHVSASAIDRQILPTLLLVEANLFRPHLLRRQGEHLSSAKKQCGFRSLDAATCSLIFVRGRFSAAHDAAGRPTASTYATKITWRYPDDIPPPVEPKAIEIGTRAIEEGMGMSVLHVAPTGIISACDPAEAAYANVLRPPDLCHLFPVGSRFSPPAVRKGKPVRRIVTVKIDMGSVVAR</sequence>
<dbReference type="RefSeq" id="WP_281392600.1">
    <property type="nucleotide sequence ID" value="NZ_JACHNY010000001.1"/>
</dbReference>
<evidence type="ECO:0008006" key="3">
    <source>
        <dbReference type="Google" id="ProtNLM"/>
    </source>
</evidence>
<organism evidence="1 2">
    <name type="scientific">Sphingomonas abaci</name>
    <dbReference type="NCBI Taxonomy" id="237611"/>
    <lineage>
        <taxon>Bacteria</taxon>
        <taxon>Pseudomonadati</taxon>
        <taxon>Pseudomonadota</taxon>
        <taxon>Alphaproteobacteria</taxon>
        <taxon>Sphingomonadales</taxon>
        <taxon>Sphingomonadaceae</taxon>
        <taxon>Sphingomonas</taxon>
    </lineage>
</organism>
<keyword evidence="2" id="KW-1185">Reference proteome</keyword>
<proteinExistence type="predicted"/>
<name>A0A7W7EW15_9SPHN</name>
<dbReference type="AlphaFoldDB" id="A0A7W7EW15"/>
<evidence type="ECO:0000313" key="2">
    <source>
        <dbReference type="Proteomes" id="UP000574769"/>
    </source>
</evidence>
<evidence type="ECO:0000313" key="1">
    <source>
        <dbReference type="EMBL" id="MBB4616082.1"/>
    </source>
</evidence>
<reference evidence="1 2" key="1">
    <citation type="submission" date="2020-08" db="EMBL/GenBank/DDBJ databases">
        <title>Genomic Encyclopedia of Type Strains, Phase IV (KMG-IV): sequencing the most valuable type-strain genomes for metagenomic binning, comparative biology and taxonomic classification.</title>
        <authorList>
            <person name="Goeker M."/>
        </authorList>
    </citation>
    <scope>NUCLEOTIDE SEQUENCE [LARGE SCALE GENOMIC DNA]</scope>
    <source>
        <strain evidence="1 2">DSM 15867</strain>
    </source>
</reference>
<accession>A0A7W7EW15</accession>
<dbReference type="Proteomes" id="UP000574769">
    <property type="component" value="Unassembled WGS sequence"/>
</dbReference>